<organism evidence="1 2">
    <name type="scientific">Meloidogyne enterolobii</name>
    <name type="common">Root-knot nematode worm</name>
    <name type="synonym">Meloidogyne mayaguensis</name>
    <dbReference type="NCBI Taxonomy" id="390850"/>
    <lineage>
        <taxon>Eukaryota</taxon>
        <taxon>Metazoa</taxon>
        <taxon>Ecdysozoa</taxon>
        <taxon>Nematoda</taxon>
        <taxon>Chromadorea</taxon>
        <taxon>Rhabditida</taxon>
        <taxon>Tylenchina</taxon>
        <taxon>Tylenchomorpha</taxon>
        <taxon>Tylenchoidea</taxon>
        <taxon>Meloidogynidae</taxon>
        <taxon>Meloidogyninae</taxon>
        <taxon>Meloidogyne</taxon>
    </lineage>
</organism>
<sequence>MNYDQLISQINDLGEGDRDLGCIRYFQQRGILHQERICCKCGNEMRISTARGNYVWRCKFKRCKATKGLRTNTWFNNGNQGSKLPFLTIFKFIYWWSIESHSIKFCHRELKMASDTTVHFCSYMREVCSNIINFRRRSVIGGINLTVEVLLFNFYD</sequence>
<protein>
    <submittedName>
        <fullName evidence="1">Uncharacterized protein</fullName>
    </submittedName>
</protein>
<accession>A0ACB1B6L5</accession>
<reference evidence="1" key="1">
    <citation type="submission" date="2023-11" db="EMBL/GenBank/DDBJ databases">
        <authorList>
            <person name="Poullet M."/>
        </authorList>
    </citation>
    <scope>NUCLEOTIDE SEQUENCE</scope>
    <source>
        <strain evidence="1">E1834</strain>
    </source>
</reference>
<dbReference type="Proteomes" id="UP001497535">
    <property type="component" value="Unassembled WGS sequence"/>
</dbReference>
<gene>
    <name evidence="1" type="ORF">MENTE1834_LOCUS46746</name>
</gene>
<proteinExistence type="predicted"/>
<dbReference type="EMBL" id="CAVMJV010000175">
    <property type="protein sequence ID" value="CAK5120456.1"/>
    <property type="molecule type" value="Genomic_DNA"/>
</dbReference>
<comment type="caution">
    <text evidence="1">The sequence shown here is derived from an EMBL/GenBank/DDBJ whole genome shotgun (WGS) entry which is preliminary data.</text>
</comment>
<keyword evidence="2" id="KW-1185">Reference proteome</keyword>
<name>A0ACB1B6L5_MELEN</name>
<evidence type="ECO:0000313" key="1">
    <source>
        <dbReference type="EMBL" id="CAK5120456.1"/>
    </source>
</evidence>
<evidence type="ECO:0000313" key="2">
    <source>
        <dbReference type="Proteomes" id="UP001497535"/>
    </source>
</evidence>